<accession>A0ABV1WR00</accession>
<dbReference type="EMBL" id="JBEPEK010000024">
    <property type="protein sequence ID" value="MER7178920.1"/>
    <property type="molecule type" value="Genomic_DNA"/>
</dbReference>
<dbReference type="InterPro" id="IPR021224">
    <property type="entry name" value="DUF2690"/>
</dbReference>
<keyword evidence="4" id="KW-1185">Reference proteome</keyword>
<name>A0ABV1WR00_9ACTN</name>
<evidence type="ECO:0000313" key="4">
    <source>
        <dbReference type="Proteomes" id="UP001474181"/>
    </source>
</evidence>
<dbReference type="CDD" id="cd00093">
    <property type="entry name" value="HTH_XRE"/>
    <property type="match status" value="1"/>
</dbReference>
<dbReference type="RefSeq" id="WP_350777682.1">
    <property type="nucleotide sequence ID" value="NZ_JBEPEK010000024.1"/>
</dbReference>
<dbReference type="Proteomes" id="UP001474181">
    <property type="component" value="Unassembled WGS sequence"/>
</dbReference>
<evidence type="ECO:0000256" key="1">
    <source>
        <dbReference type="SAM" id="MobiDB-lite"/>
    </source>
</evidence>
<dbReference type="InterPro" id="IPR010982">
    <property type="entry name" value="Lambda_DNA-bd_dom_sf"/>
</dbReference>
<gene>
    <name evidence="3" type="ORF">ABT404_05465</name>
</gene>
<feature type="region of interest" description="Disordered" evidence="1">
    <location>
        <begin position="88"/>
        <end position="162"/>
    </location>
</feature>
<feature type="compositionally biased region" description="Pro residues" evidence="1">
    <location>
        <begin position="92"/>
        <end position="115"/>
    </location>
</feature>
<reference evidence="3 4" key="1">
    <citation type="submission" date="2024-06" db="EMBL/GenBank/DDBJ databases">
        <title>The Natural Products Discovery Center: Release of the First 8490 Sequenced Strains for Exploring Actinobacteria Biosynthetic Diversity.</title>
        <authorList>
            <person name="Kalkreuter E."/>
            <person name="Kautsar S.A."/>
            <person name="Yang D."/>
            <person name="Bader C.D."/>
            <person name="Teijaro C.N."/>
            <person name="Fluegel L."/>
            <person name="Davis C.M."/>
            <person name="Simpson J.R."/>
            <person name="Lauterbach L."/>
            <person name="Steele A.D."/>
            <person name="Gui C."/>
            <person name="Meng S."/>
            <person name="Li G."/>
            <person name="Viehrig K."/>
            <person name="Ye F."/>
            <person name="Su P."/>
            <person name="Kiefer A.F."/>
            <person name="Nichols A."/>
            <person name="Cepeda A.J."/>
            <person name="Yan W."/>
            <person name="Fan B."/>
            <person name="Jiang Y."/>
            <person name="Adhikari A."/>
            <person name="Zheng C.-J."/>
            <person name="Schuster L."/>
            <person name="Cowan T.M."/>
            <person name="Smanski M.J."/>
            <person name="Chevrette M.G."/>
            <person name="De Carvalho L.P.S."/>
            <person name="Shen B."/>
        </authorList>
    </citation>
    <scope>NUCLEOTIDE SEQUENCE [LARGE SCALE GENOMIC DNA]</scope>
    <source>
        <strain evidence="3 4">NPDC000234</strain>
    </source>
</reference>
<keyword evidence="2" id="KW-1133">Transmembrane helix</keyword>
<feature type="compositionally biased region" description="Pro residues" evidence="1">
    <location>
        <begin position="129"/>
        <end position="143"/>
    </location>
</feature>
<dbReference type="InterPro" id="IPR001387">
    <property type="entry name" value="Cro/C1-type_HTH"/>
</dbReference>
<keyword evidence="2" id="KW-0472">Membrane</keyword>
<protein>
    <submittedName>
        <fullName evidence="3">DUF2690 domain-containing protein</fullName>
    </submittedName>
</protein>
<sequence>MTRTPPECARLATELRLLRARSGLSLSALAVESAYSKSSWQRYLTGRALPPWLAVRALCILANEPEPRLRALWELAESDWSRRGAIATAEPTPVPRPPVPRPSVPGPSVPEPSAPQPSGAEPSGAEPSVPKPSVPKPSVPKPSVPGISVPAPSAPGPRRSPRWRAGVAGGVAVLLLAGLLALTGRAWTSSDSGADAALSVPSAAAFRVGCTGSACDGLDPGVEKCGVEPETLLHAQIPAGFGLEIRYSPMCRAAWARVWNTAVGDTLSFTVPGRPRQSVTVARRSDAAGFVYTDLVAVTGRTARLTACLSAGSAHPPKCYSTPSP</sequence>
<feature type="transmembrane region" description="Helical" evidence="2">
    <location>
        <begin position="165"/>
        <end position="187"/>
    </location>
</feature>
<organism evidence="3 4">
    <name type="scientific">Streptomyces hyaluromycini</name>
    <dbReference type="NCBI Taxonomy" id="1377993"/>
    <lineage>
        <taxon>Bacteria</taxon>
        <taxon>Bacillati</taxon>
        <taxon>Actinomycetota</taxon>
        <taxon>Actinomycetes</taxon>
        <taxon>Kitasatosporales</taxon>
        <taxon>Streptomycetaceae</taxon>
        <taxon>Streptomyces</taxon>
    </lineage>
</organism>
<dbReference type="Pfam" id="PF10901">
    <property type="entry name" value="DUF2690"/>
    <property type="match status" value="1"/>
</dbReference>
<evidence type="ECO:0000256" key="2">
    <source>
        <dbReference type="SAM" id="Phobius"/>
    </source>
</evidence>
<dbReference type="Pfam" id="PF13560">
    <property type="entry name" value="HTH_31"/>
    <property type="match status" value="1"/>
</dbReference>
<comment type="caution">
    <text evidence="3">The sequence shown here is derived from an EMBL/GenBank/DDBJ whole genome shotgun (WGS) entry which is preliminary data.</text>
</comment>
<proteinExistence type="predicted"/>
<evidence type="ECO:0000313" key="3">
    <source>
        <dbReference type="EMBL" id="MER7178920.1"/>
    </source>
</evidence>
<keyword evidence="2" id="KW-0812">Transmembrane</keyword>
<dbReference type="SUPFAM" id="SSF47413">
    <property type="entry name" value="lambda repressor-like DNA-binding domains"/>
    <property type="match status" value="1"/>
</dbReference>